<accession>A0A375YKH1</accession>
<dbReference type="InterPro" id="IPR010419">
    <property type="entry name" value="CO_DH_gsu"/>
</dbReference>
<feature type="transmembrane region" description="Helical" evidence="1">
    <location>
        <begin position="197"/>
        <end position="215"/>
    </location>
</feature>
<keyword evidence="3" id="KW-1185">Reference proteome</keyword>
<dbReference type="PANTHER" id="PTHR38588">
    <property type="entry name" value="BLL0334 PROTEIN"/>
    <property type="match status" value="1"/>
</dbReference>
<dbReference type="Proteomes" id="UP000252008">
    <property type="component" value="Unassembled WGS sequence"/>
</dbReference>
<dbReference type="PANTHER" id="PTHR38588:SF1">
    <property type="entry name" value="BLL0334 PROTEIN"/>
    <property type="match status" value="1"/>
</dbReference>
<evidence type="ECO:0000313" key="3">
    <source>
        <dbReference type="Proteomes" id="UP000252008"/>
    </source>
</evidence>
<dbReference type="STRING" id="39692.BST38_23580"/>
<keyword evidence="1" id="KW-1133">Transmembrane helix</keyword>
<organism evidence="2 3">
    <name type="scientific">Mycolicibacterium parafortuitum</name>
    <name type="common">Mycobacterium parafortuitum</name>
    <dbReference type="NCBI Taxonomy" id="39692"/>
    <lineage>
        <taxon>Bacteria</taxon>
        <taxon>Bacillati</taxon>
        <taxon>Actinomycetota</taxon>
        <taxon>Actinomycetes</taxon>
        <taxon>Mycobacteriales</taxon>
        <taxon>Mycobacteriaceae</taxon>
        <taxon>Mycolicibacterium</taxon>
    </lineage>
</organism>
<name>A0A375YKH1_MYCPF</name>
<protein>
    <submittedName>
        <fullName evidence="2">Carbon monoxide dehydrogenase subunit G [Micromonospora aurantiaca ATCC]</fullName>
    </submittedName>
</protein>
<keyword evidence="1" id="KW-0472">Membrane</keyword>
<sequence>MAMQLKNQFEIDADLDQTWNLLTDLERIMPCMPGAALDGVDGEDFLGNVKIKVGPIGAHFRGTARFLQKDDATYSAVISASGKDPKGQAAANAKLHAWLEPVSPTRTRVLIDTDLDISGRMAQFGRGAIADVSNRLIGQFVSNISGLLTQPAAPAAGAPPVSANGTAPSAPAFTPAPAGEASMNPMEFILPMVKERYGQALIGGVLGFVLSWLVFGRKVNKTPRYPYLPYPYPQGPQ</sequence>
<dbReference type="AlphaFoldDB" id="A0A375YKH1"/>
<reference evidence="2 3" key="1">
    <citation type="submission" date="2018-05" db="EMBL/GenBank/DDBJ databases">
        <authorList>
            <consortium name="IHU Genomes"/>
        </authorList>
    </citation>
    <scope>NUCLEOTIDE SEQUENCE [LARGE SCALE GENOMIC DNA]</scope>
    <source>
        <strain evidence="2 3">P7335</strain>
    </source>
</reference>
<gene>
    <name evidence="2" type="ORF">MPP7335_03396</name>
</gene>
<dbReference type="RefSeq" id="WP_083145906.1">
    <property type="nucleotide sequence ID" value="NZ_MVID01000027.1"/>
</dbReference>
<keyword evidence="1" id="KW-0812">Transmembrane</keyword>
<dbReference type="Gene3D" id="3.30.530.20">
    <property type="match status" value="1"/>
</dbReference>
<proteinExistence type="predicted"/>
<evidence type="ECO:0000256" key="1">
    <source>
        <dbReference type="SAM" id="Phobius"/>
    </source>
</evidence>
<dbReference type="CDD" id="cd07823">
    <property type="entry name" value="SRPBCC_5"/>
    <property type="match status" value="1"/>
</dbReference>
<dbReference type="EMBL" id="UEGS01000001">
    <property type="protein sequence ID" value="SRX81640.1"/>
    <property type="molecule type" value="Genomic_DNA"/>
</dbReference>
<evidence type="ECO:0000313" key="2">
    <source>
        <dbReference type="EMBL" id="SRX81640.1"/>
    </source>
</evidence>
<dbReference type="InterPro" id="IPR023393">
    <property type="entry name" value="START-like_dom_sf"/>
</dbReference>
<dbReference type="SUPFAM" id="SSF55961">
    <property type="entry name" value="Bet v1-like"/>
    <property type="match status" value="1"/>
</dbReference>
<dbReference type="Pfam" id="PF06240">
    <property type="entry name" value="COXG"/>
    <property type="match status" value="1"/>
</dbReference>